<feature type="compositionally biased region" description="Low complexity" evidence="7">
    <location>
        <begin position="89"/>
        <end position="101"/>
    </location>
</feature>
<keyword evidence="9" id="KW-1185">Reference proteome</keyword>
<feature type="signal peptide" evidence="6">
    <location>
        <begin position="1"/>
        <end position="17"/>
    </location>
</feature>
<protein>
    <recommendedName>
        <fullName evidence="6">Hydrophobin</fullName>
    </recommendedName>
</protein>
<dbReference type="InParanoid" id="A0A0H2SDR2"/>
<sequence length="183" mass="18576">MFKLFFFVAFLAALVVAAPIPNYGGESAPSNSNGPYGGSSPSPNKSPYGGSPPPSNNNPHQSPPPSKSPHSPPPPPSPPKPPVNKPKPSKVTTTPTPTPTQAAPQCNTGAIQCCESVQQAKGMSNILDLLGVVVDDLTADIGTNCSPLSLVGLSSGECNASPVCCENNSFNGLVSIGCSPINI</sequence>
<accession>A0A0H2SDR2</accession>
<feature type="compositionally biased region" description="Low complexity" evidence="7">
    <location>
        <begin position="29"/>
        <end position="49"/>
    </location>
</feature>
<dbReference type="CDD" id="cd23507">
    <property type="entry name" value="hydrophobin_I"/>
    <property type="match status" value="1"/>
</dbReference>
<dbReference type="OrthoDB" id="4225815at2759"/>
<gene>
    <name evidence="8" type="ORF">SCHPADRAFT_825268</name>
</gene>
<comment type="similarity">
    <text evidence="2 6">Belongs to the fungal hydrophobin family.</text>
</comment>
<dbReference type="PRINTS" id="PR01217">
    <property type="entry name" value="PRICHEXTENSN"/>
</dbReference>
<dbReference type="InterPro" id="IPR001338">
    <property type="entry name" value="Class_I_Hydrophobin"/>
</dbReference>
<dbReference type="SMART" id="SM00075">
    <property type="entry name" value="HYDRO"/>
    <property type="match status" value="1"/>
</dbReference>
<feature type="region of interest" description="Disordered" evidence="7">
    <location>
        <begin position="25"/>
        <end position="104"/>
    </location>
</feature>
<keyword evidence="4 6" id="KW-0964">Secreted</keyword>
<dbReference type="Proteomes" id="UP000053477">
    <property type="component" value="Unassembled WGS sequence"/>
</dbReference>
<evidence type="ECO:0000256" key="6">
    <source>
        <dbReference type="RuleBase" id="RU365009"/>
    </source>
</evidence>
<feature type="chain" id="PRO_5013987878" description="Hydrophobin" evidence="6">
    <location>
        <begin position="18"/>
        <end position="183"/>
    </location>
</feature>
<dbReference type="GO" id="GO:0005199">
    <property type="term" value="F:structural constituent of cell wall"/>
    <property type="evidence" value="ECO:0007669"/>
    <property type="project" value="InterPro"/>
</dbReference>
<organism evidence="8 9">
    <name type="scientific">Schizopora paradoxa</name>
    <dbReference type="NCBI Taxonomy" id="27342"/>
    <lineage>
        <taxon>Eukaryota</taxon>
        <taxon>Fungi</taxon>
        <taxon>Dikarya</taxon>
        <taxon>Basidiomycota</taxon>
        <taxon>Agaricomycotina</taxon>
        <taxon>Agaricomycetes</taxon>
        <taxon>Hymenochaetales</taxon>
        <taxon>Schizoporaceae</taxon>
        <taxon>Schizopora</taxon>
    </lineage>
</organism>
<feature type="compositionally biased region" description="Pro residues" evidence="7">
    <location>
        <begin position="50"/>
        <end position="85"/>
    </location>
</feature>
<name>A0A0H2SDR2_9AGAM</name>
<evidence type="ECO:0000256" key="1">
    <source>
        <dbReference type="ARBA" id="ARBA00004191"/>
    </source>
</evidence>
<evidence type="ECO:0000256" key="3">
    <source>
        <dbReference type="ARBA" id="ARBA00022512"/>
    </source>
</evidence>
<dbReference type="EMBL" id="KQ085934">
    <property type="protein sequence ID" value="KLO15156.1"/>
    <property type="molecule type" value="Genomic_DNA"/>
</dbReference>
<evidence type="ECO:0000313" key="9">
    <source>
        <dbReference type="Proteomes" id="UP000053477"/>
    </source>
</evidence>
<proteinExistence type="inferred from homology"/>
<keyword evidence="3 6" id="KW-0134">Cell wall</keyword>
<evidence type="ECO:0000256" key="7">
    <source>
        <dbReference type="SAM" id="MobiDB-lite"/>
    </source>
</evidence>
<evidence type="ECO:0000313" key="8">
    <source>
        <dbReference type="EMBL" id="KLO15156.1"/>
    </source>
</evidence>
<dbReference type="Pfam" id="PF01185">
    <property type="entry name" value="Hydrophobin"/>
    <property type="match status" value="1"/>
</dbReference>
<dbReference type="GO" id="GO:0009277">
    <property type="term" value="C:fungal-type cell wall"/>
    <property type="evidence" value="ECO:0007669"/>
    <property type="project" value="InterPro"/>
</dbReference>
<dbReference type="AlphaFoldDB" id="A0A0H2SDR2"/>
<keyword evidence="5 6" id="KW-1015">Disulfide bond</keyword>
<evidence type="ECO:0000256" key="4">
    <source>
        <dbReference type="ARBA" id="ARBA00022525"/>
    </source>
</evidence>
<reference evidence="8 9" key="1">
    <citation type="submission" date="2015-04" db="EMBL/GenBank/DDBJ databases">
        <title>Complete genome sequence of Schizopora paradoxa KUC8140, a cosmopolitan wood degrader in East Asia.</title>
        <authorList>
            <consortium name="DOE Joint Genome Institute"/>
            <person name="Min B."/>
            <person name="Park H."/>
            <person name="Jang Y."/>
            <person name="Kim J.-J."/>
            <person name="Kim K.H."/>
            <person name="Pangilinan J."/>
            <person name="Lipzen A."/>
            <person name="Riley R."/>
            <person name="Grigoriev I.V."/>
            <person name="Spatafora J.W."/>
            <person name="Choi I.-G."/>
        </authorList>
    </citation>
    <scope>NUCLEOTIDE SEQUENCE [LARGE SCALE GENOMIC DNA]</scope>
    <source>
        <strain evidence="8 9">KUC8140</strain>
    </source>
</reference>
<comment type="subcellular location">
    <subcellularLocation>
        <location evidence="1 6">Secreted</location>
        <location evidence="1 6">Cell wall</location>
    </subcellularLocation>
</comment>
<evidence type="ECO:0000256" key="2">
    <source>
        <dbReference type="ARBA" id="ARBA00010446"/>
    </source>
</evidence>
<dbReference type="STRING" id="27342.A0A0H2SDR2"/>
<keyword evidence="6" id="KW-0732">Signal</keyword>
<evidence type="ECO:0000256" key="5">
    <source>
        <dbReference type="ARBA" id="ARBA00023157"/>
    </source>
</evidence>